<evidence type="ECO:0000313" key="3">
    <source>
        <dbReference type="Proteomes" id="UP000553193"/>
    </source>
</evidence>
<protein>
    <recommendedName>
        <fullName evidence="4">Phytanoyl-CoA dioxygenase (PhyH)</fullName>
    </recommendedName>
</protein>
<dbReference type="Gene3D" id="2.60.120.620">
    <property type="entry name" value="q2cbj1_9rhob like domain"/>
    <property type="match status" value="1"/>
</dbReference>
<dbReference type="InterPro" id="IPR008775">
    <property type="entry name" value="Phytyl_CoA_dOase-like"/>
</dbReference>
<dbReference type="AlphaFoldDB" id="A0A840AFY7"/>
<reference evidence="2 3" key="1">
    <citation type="submission" date="2020-08" db="EMBL/GenBank/DDBJ databases">
        <title>Genomic Encyclopedia of Type Strains, Phase IV (KMG-IV): sequencing the most valuable type-strain genomes for metagenomic binning, comparative biology and taxonomic classification.</title>
        <authorList>
            <person name="Goeker M."/>
        </authorList>
    </citation>
    <scope>NUCLEOTIDE SEQUENCE [LARGE SCALE GENOMIC DNA]</scope>
    <source>
        <strain evidence="2 3">DSM 19979</strain>
    </source>
</reference>
<sequence>MRRFQCQGYAVLPPLPAALRRRLGAALDALLARAATLPADMVTWERDLSPRQRQGLPAPGDAVFLLGDPCRADPVFAEGFAHPALVAAASELLGTPELRCHFTNATIKAARCGSGIAWHRDALNRYMPTARSTFLRAMICLDGMDAANGGTAFRPGSQHGAEGAAAVVARCPPGGIVLIHSRVLHGGAPNLSGRSRRNLIVQWGRADDPPLGEARESLTGLSPAEVLALGGG</sequence>
<dbReference type="PANTHER" id="PTHR20883">
    <property type="entry name" value="PHYTANOYL-COA DIOXYGENASE DOMAIN CONTAINING 1"/>
    <property type="match status" value="1"/>
</dbReference>
<dbReference type="GO" id="GO:0016706">
    <property type="term" value="F:2-oxoglutarate-dependent dioxygenase activity"/>
    <property type="evidence" value="ECO:0007669"/>
    <property type="project" value="UniProtKB-ARBA"/>
</dbReference>
<organism evidence="2 3">
    <name type="scientific">Roseococcus suduntuyensis</name>
    <dbReference type="NCBI Taxonomy" id="455361"/>
    <lineage>
        <taxon>Bacteria</taxon>
        <taxon>Pseudomonadati</taxon>
        <taxon>Pseudomonadota</taxon>
        <taxon>Alphaproteobacteria</taxon>
        <taxon>Acetobacterales</taxon>
        <taxon>Roseomonadaceae</taxon>
        <taxon>Roseococcus</taxon>
    </lineage>
</organism>
<evidence type="ECO:0000313" key="2">
    <source>
        <dbReference type="EMBL" id="MBB3899812.1"/>
    </source>
</evidence>
<evidence type="ECO:0000256" key="1">
    <source>
        <dbReference type="ARBA" id="ARBA00001954"/>
    </source>
</evidence>
<dbReference type="RefSeq" id="WP_184385909.1">
    <property type="nucleotide sequence ID" value="NZ_JACIDJ010000006.1"/>
</dbReference>
<comment type="caution">
    <text evidence="2">The sequence shown here is derived from an EMBL/GenBank/DDBJ whole genome shotgun (WGS) entry which is preliminary data.</text>
</comment>
<evidence type="ECO:0008006" key="4">
    <source>
        <dbReference type="Google" id="ProtNLM"/>
    </source>
</evidence>
<gene>
    <name evidence="2" type="ORF">GGQ83_003272</name>
</gene>
<name>A0A840AFY7_9PROT</name>
<dbReference type="PANTHER" id="PTHR20883:SF48">
    <property type="entry name" value="ECTOINE DIOXYGENASE"/>
    <property type="match status" value="1"/>
</dbReference>
<dbReference type="Pfam" id="PF05721">
    <property type="entry name" value="PhyH"/>
    <property type="match status" value="1"/>
</dbReference>
<dbReference type="EMBL" id="JACIDJ010000006">
    <property type="protein sequence ID" value="MBB3899812.1"/>
    <property type="molecule type" value="Genomic_DNA"/>
</dbReference>
<keyword evidence="3" id="KW-1185">Reference proteome</keyword>
<accession>A0A840AFY7</accession>
<comment type="cofactor">
    <cofactor evidence="1">
        <name>Fe(2+)</name>
        <dbReference type="ChEBI" id="CHEBI:29033"/>
    </cofactor>
</comment>
<proteinExistence type="predicted"/>
<dbReference type="Proteomes" id="UP000553193">
    <property type="component" value="Unassembled WGS sequence"/>
</dbReference>
<dbReference type="SUPFAM" id="SSF51197">
    <property type="entry name" value="Clavaminate synthase-like"/>
    <property type="match status" value="1"/>
</dbReference>
<dbReference type="GO" id="GO:0005506">
    <property type="term" value="F:iron ion binding"/>
    <property type="evidence" value="ECO:0007669"/>
    <property type="project" value="UniProtKB-ARBA"/>
</dbReference>